<evidence type="ECO:0000256" key="4">
    <source>
        <dbReference type="PROSITE-ProRule" id="PRU00267"/>
    </source>
</evidence>
<dbReference type="EMBL" id="CAJVPJ010002530">
    <property type="protein sequence ID" value="CAG8623697.1"/>
    <property type="molecule type" value="Genomic_DNA"/>
</dbReference>
<dbReference type="GO" id="GO:0006357">
    <property type="term" value="P:regulation of transcription by RNA polymerase II"/>
    <property type="evidence" value="ECO:0007669"/>
    <property type="project" value="TreeGrafter"/>
</dbReference>
<keyword evidence="5" id="KW-0175">Coiled coil</keyword>
<dbReference type="OrthoDB" id="1919336at2759"/>
<feature type="domain" description="HMG box" evidence="7">
    <location>
        <begin position="158"/>
        <end position="205"/>
    </location>
</feature>
<dbReference type="PROSITE" id="PS50118">
    <property type="entry name" value="HMG_BOX_2"/>
    <property type="match status" value="1"/>
</dbReference>
<dbReference type="PANTHER" id="PTHR48112">
    <property type="entry name" value="HIGH MOBILITY GROUP PROTEIN DSP1"/>
    <property type="match status" value="1"/>
</dbReference>
<keyword evidence="2 4" id="KW-0238">DNA-binding</keyword>
<organism evidence="8 9">
    <name type="scientific">Paraglomus occultum</name>
    <dbReference type="NCBI Taxonomy" id="144539"/>
    <lineage>
        <taxon>Eukaryota</taxon>
        <taxon>Fungi</taxon>
        <taxon>Fungi incertae sedis</taxon>
        <taxon>Mucoromycota</taxon>
        <taxon>Glomeromycotina</taxon>
        <taxon>Glomeromycetes</taxon>
        <taxon>Paraglomerales</taxon>
        <taxon>Paraglomeraceae</taxon>
        <taxon>Paraglomus</taxon>
    </lineage>
</organism>
<feature type="non-terminal residue" evidence="8">
    <location>
        <position position="205"/>
    </location>
</feature>
<gene>
    <name evidence="8" type="ORF">POCULU_LOCUS8548</name>
</gene>
<evidence type="ECO:0000256" key="2">
    <source>
        <dbReference type="ARBA" id="ARBA00023125"/>
    </source>
</evidence>
<dbReference type="Proteomes" id="UP000789572">
    <property type="component" value="Unassembled WGS sequence"/>
</dbReference>
<feature type="coiled-coil region" evidence="5">
    <location>
        <begin position="20"/>
        <end position="68"/>
    </location>
</feature>
<evidence type="ECO:0000256" key="5">
    <source>
        <dbReference type="SAM" id="Coils"/>
    </source>
</evidence>
<dbReference type="GO" id="GO:0005634">
    <property type="term" value="C:nucleus"/>
    <property type="evidence" value="ECO:0007669"/>
    <property type="project" value="UniProtKB-SubCell"/>
</dbReference>
<name>A0A9N9D5I4_9GLOM</name>
<dbReference type="GO" id="GO:0003677">
    <property type="term" value="F:DNA binding"/>
    <property type="evidence" value="ECO:0007669"/>
    <property type="project" value="UniProtKB-UniRule"/>
</dbReference>
<dbReference type="Gene3D" id="1.10.30.10">
    <property type="entry name" value="High mobility group box domain"/>
    <property type="match status" value="1"/>
</dbReference>
<dbReference type="InterPro" id="IPR009071">
    <property type="entry name" value="HMG_box_dom"/>
</dbReference>
<dbReference type="AlphaFoldDB" id="A0A9N9D5I4"/>
<comment type="subcellular location">
    <subcellularLocation>
        <location evidence="1">Nucleus</location>
    </subcellularLocation>
</comment>
<sequence>MSSKSKLKQSSFKSVSASDEIKYRRKYKELKKKIREMEEDNEKITLKLTRAKKNIQRLRIERSFLFERLEQTQPLNDSESEQSSRALHVESEDDLSSVSNKEDDTGVKRGDGVEQKDLVEFTEKPLQDASQTEEGTAEEVPTGGNNKRRRAHKDPNAPKRPRNAFLMYCQIEREQAKEENANKGFQDVTRILSQRWKDLVPEEKQ</sequence>
<evidence type="ECO:0000256" key="1">
    <source>
        <dbReference type="ARBA" id="ARBA00004123"/>
    </source>
</evidence>
<dbReference type="Pfam" id="PF24245">
    <property type="entry name" value="INO80F"/>
    <property type="match status" value="1"/>
</dbReference>
<feature type="compositionally biased region" description="Basic and acidic residues" evidence="6">
    <location>
        <begin position="100"/>
        <end position="126"/>
    </location>
</feature>
<evidence type="ECO:0000313" key="9">
    <source>
        <dbReference type="Proteomes" id="UP000789572"/>
    </source>
</evidence>
<dbReference type="PANTHER" id="PTHR48112:SF22">
    <property type="entry name" value="MITOCHONDRIAL TRANSCRIPTION FACTOR A, ISOFORM B"/>
    <property type="match status" value="1"/>
</dbReference>
<feature type="region of interest" description="Disordered" evidence="6">
    <location>
        <begin position="68"/>
        <end position="163"/>
    </location>
</feature>
<dbReference type="InterPro" id="IPR056513">
    <property type="entry name" value="INO80F"/>
</dbReference>
<evidence type="ECO:0000256" key="3">
    <source>
        <dbReference type="ARBA" id="ARBA00023242"/>
    </source>
</evidence>
<accession>A0A9N9D5I4</accession>
<proteinExistence type="predicted"/>
<feature type="compositionally biased region" description="Polar residues" evidence="6">
    <location>
        <begin position="71"/>
        <end position="85"/>
    </location>
</feature>
<keyword evidence="3 4" id="KW-0539">Nucleus</keyword>
<protein>
    <submittedName>
        <fullName evidence="8">9187_t:CDS:1</fullName>
    </submittedName>
</protein>
<feature type="DNA-binding region" description="HMG box" evidence="4">
    <location>
        <begin position="158"/>
        <end position="205"/>
    </location>
</feature>
<keyword evidence="9" id="KW-1185">Reference proteome</keyword>
<evidence type="ECO:0000256" key="6">
    <source>
        <dbReference type="SAM" id="MobiDB-lite"/>
    </source>
</evidence>
<comment type="caution">
    <text evidence="8">The sequence shown here is derived from an EMBL/GenBank/DDBJ whole genome shotgun (WGS) entry which is preliminary data.</text>
</comment>
<reference evidence="8" key="1">
    <citation type="submission" date="2021-06" db="EMBL/GenBank/DDBJ databases">
        <authorList>
            <person name="Kallberg Y."/>
            <person name="Tangrot J."/>
            <person name="Rosling A."/>
        </authorList>
    </citation>
    <scope>NUCLEOTIDE SEQUENCE</scope>
    <source>
        <strain evidence="8">IA702</strain>
    </source>
</reference>
<evidence type="ECO:0000259" key="7">
    <source>
        <dbReference type="PROSITE" id="PS50118"/>
    </source>
</evidence>
<dbReference type="InterPro" id="IPR050342">
    <property type="entry name" value="HMGB"/>
</dbReference>
<dbReference type="Pfam" id="PF00505">
    <property type="entry name" value="HMG_box"/>
    <property type="match status" value="1"/>
</dbReference>
<dbReference type="SUPFAM" id="SSF47095">
    <property type="entry name" value="HMG-box"/>
    <property type="match status" value="1"/>
</dbReference>
<evidence type="ECO:0000313" key="8">
    <source>
        <dbReference type="EMBL" id="CAG8623697.1"/>
    </source>
</evidence>
<dbReference type="InterPro" id="IPR036910">
    <property type="entry name" value="HMG_box_dom_sf"/>
</dbReference>